<dbReference type="InterPro" id="IPR019095">
    <property type="entry name" value="Mediator_Med18"/>
</dbReference>
<evidence type="ECO:0000256" key="6">
    <source>
        <dbReference type="ARBA" id="ARBA00023242"/>
    </source>
</evidence>
<evidence type="ECO:0000256" key="3">
    <source>
        <dbReference type="ARBA" id="ARBA00019612"/>
    </source>
</evidence>
<evidence type="ECO:0000256" key="1">
    <source>
        <dbReference type="ARBA" id="ARBA00004123"/>
    </source>
</evidence>
<evidence type="ECO:0000256" key="5">
    <source>
        <dbReference type="ARBA" id="ARBA00023163"/>
    </source>
</evidence>
<reference evidence="10" key="1">
    <citation type="submission" date="2022-10" db="EMBL/GenBank/DDBJ databases">
        <title>Culturing micro-colonial fungi from biological soil crusts in the Mojave desert and describing Neophaeococcomyces mojavensis, and introducing the new genera and species Taxawa tesnikishii.</title>
        <authorList>
            <person name="Kurbessoian T."/>
            <person name="Stajich J.E."/>
        </authorList>
    </citation>
    <scope>NUCLEOTIDE SEQUENCE</scope>
    <source>
        <strain evidence="10">TK_1</strain>
    </source>
</reference>
<comment type="subunit">
    <text evidence="8">Component of the Mediator complex.</text>
</comment>
<dbReference type="PANTHER" id="PTHR13321:SF2">
    <property type="entry name" value="MEDIATOR OF RNA POLYMERASE II TRANSCRIPTION SUBUNIT 18"/>
    <property type="match status" value="1"/>
</dbReference>
<dbReference type="Proteomes" id="UP001172684">
    <property type="component" value="Unassembled WGS sequence"/>
</dbReference>
<comment type="subcellular location">
    <subcellularLocation>
        <location evidence="1 8">Nucleus</location>
    </subcellularLocation>
</comment>
<dbReference type="Gene3D" id="2.40.320.10">
    <property type="entry name" value="Hypothetical Protein Pfu-838710-001"/>
    <property type="match status" value="1"/>
</dbReference>
<gene>
    <name evidence="10" type="primary">srb5</name>
    <name evidence="8" type="synonym">MED18</name>
    <name evidence="10" type="ORF">H2201_007895</name>
</gene>
<evidence type="ECO:0000313" key="11">
    <source>
        <dbReference type="Proteomes" id="UP001172684"/>
    </source>
</evidence>
<evidence type="ECO:0000256" key="2">
    <source>
        <dbReference type="ARBA" id="ARBA00009814"/>
    </source>
</evidence>
<feature type="compositionally biased region" description="Polar residues" evidence="9">
    <location>
        <begin position="87"/>
        <end position="100"/>
    </location>
</feature>
<proteinExistence type="inferred from homology"/>
<organism evidence="10 11">
    <name type="scientific">Coniosporium apollinis</name>
    <dbReference type="NCBI Taxonomy" id="61459"/>
    <lineage>
        <taxon>Eukaryota</taxon>
        <taxon>Fungi</taxon>
        <taxon>Dikarya</taxon>
        <taxon>Ascomycota</taxon>
        <taxon>Pezizomycotina</taxon>
        <taxon>Dothideomycetes</taxon>
        <taxon>Dothideomycetes incertae sedis</taxon>
        <taxon>Coniosporium</taxon>
    </lineage>
</organism>
<keyword evidence="8" id="KW-0010">Activator</keyword>
<dbReference type="PANTHER" id="PTHR13321">
    <property type="entry name" value="MEDIATOR OF RNA POLYMERASE II TRANSCRIPTION, SUBUNIT 18"/>
    <property type="match status" value="1"/>
</dbReference>
<evidence type="ECO:0000256" key="8">
    <source>
        <dbReference type="RuleBase" id="RU364150"/>
    </source>
</evidence>
<dbReference type="EMBL" id="JAPDRL010000091">
    <property type="protein sequence ID" value="KAJ9658114.1"/>
    <property type="molecule type" value="Genomic_DNA"/>
</dbReference>
<feature type="compositionally biased region" description="Gly residues" evidence="9">
    <location>
        <begin position="101"/>
        <end position="110"/>
    </location>
</feature>
<evidence type="ECO:0000256" key="7">
    <source>
        <dbReference type="ARBA" id="ARBA00032012"/>
    </source>
</evidence>
<evidence type="ECO:0000256" key="4">
    <source>
        <dbReference type="ARBA" id="ARBA00023015"/>
    </source>
</evidence>
<evidence type="ECO:0000313" key="10">
    <source>
        <dbReference type="EMBL" id="KAJ9658114.1"/>
    </source>
</evidence>
<comment type="caution">
    <text evidence="10">The sequence shown here is derived from an EMBL/GenBank/DDBJ whole genome shotgun (WGS) entry which is preliminary data.</text>
</comment>
<name>A0ABQ9NHI9_9PEZI</name>
<dbReference type="Pfam" id="PF09637">
    <property type="entry name" value="Med18"/>
    <property type="match status" value="1"/>
</dbReference>
<feature type="region of interest" description="Disordered" evidence="9">
    <location>
        <begin position="87"/>
        <end position="112"/>
    </location>
</feature>
<comment type="similarity">
    <text evidence="2 8">Belongs to the Mediator complex subunit 18 family.</text>
</comment>
<evidence type="ECO:0000256" key="9">
    <source>
        <dbReference type="SAM" id="MobiDB-lite"/>
    </source>
</evidence>
<protein>
    <recommendedName>
        <fullName evidence="3 8">Mediator of RNA polymerase II transcription subunit 18</fullName>
    </recommendedName>
    <alternativeName>
        <fullName evidence="7 8">Mediator complex subunit 18</fullName>
    </alternativeName>
</protein>
<keyword evidence="4 8" id="KW-0805">Transcription regulation</keyword>
<keyword evidence="5 8" id="KW-0804">Transcription</keyword>
<keyword evidence="11" id="KW-1185">Reference proteome</keyword>
<keyword evidence="6 8" id="KW-0539">Nucleus</keyword>
<comment type="function">
    <text evidence="8">Component of the Mediator complex, a coactivator involved in the regulated transcription of nearly all RNA polymerase II-dependent genes. Mediator functions as a bridge to convey information from gene-specific regulatory proteins to the basal RNA polymerase II transcription machinery. Mediator is recruited to promoters by direct interactions with regulatory proteins and serves as a scaffold for the assembly of a functional preinitiation complex with RNA polymerase II and the general transcription factors.</text>
</comment>
<accession>A0ABQ9NHI9</accession>
<sequence>MHELLLFGQVPRARHEQVLSVLTGVAAMPPRRVLERHVTYKPTVDRYQQAQAGGSQGLQDKRQQALLAQLNKDLYYTQLVQTLTEQDFRGSTENTQSSGVTNGGRGGLDGGEMIRAQGPWAMQFNDLPEPGDKRPVTLRYTTTTDVVDGNPHEYMTALGYSYVSEYVLEGHRLLHKDVVILLHRILRLPPGATPEYSPRHPLPAFEALVPLDPSGAYVLQACLRLQDGTKPEMLRKGTEELMGLKRLMKGVVDLNPANRLSLDTRVKFLQHKVEEKKTAQLPVLGGI</sequence>